<feature type="transmembrane region" description="Helical" evidence="6">
    <location>
        <begin position="90"/>
        <end position="110"/>
    </location>
</feature>
<dbReference type="NCBIfam" id="NF038013">
    <property type="entry name" value="AceTr_1"/>
    <property type="match status" value="1"/>
</dbReference>
<dbReference type="PANTHER" id="PTHR31123">
    <property type="entry name" value="ACCUMULATION OF DYADS PROTEIN 2-RELATED"/>
    <property type="match status" value="1"/>
</dbReference>
<protein>
    <submittedName>
        <fullName evidence="7">Acetate uptake transporter</fullName>
    </submittedName>
</protein>
<feature type="transmembrane region" description="Helical" evidence="6">
    <location>
        <begin position="63"/>
        <end position="83"/>
    </location>
</feature>
<comment type="subcellular location">
    <subcellularLocation>
        <location evidence="1">Membrane</location>
        <topology evidence="1">Multi-pass membrane protein</topology>
    </subcellularLocation>
</comment>
<proteinExistence type="inferred from homology"/>
<evidence type="ECO:0000256" key="1">
    <source>
        <dbReference type="ARBA" id="ARBA00004141"/>
    </source>
</evidence>
<feature type="transmembrane region" description="Helical" evidence="6">
    <location>
        <begin position="182"/>
        <end position="200"/>
    </location>
</feature>
<name>A0ABU2J8M6_9ACTN</name>
<evidence type="ECO:0000256" key="5">
    <source>
        <dbReference type="ARBA" id="ARBA00023136"/>
    </source>
</evidence>
<comment type="caution">
    <text evidence="7">The sequence shown here is derived from an EMBL/GenBank/DDBJ whole genome shotgun (WGS) entry which is preliminary data.</text>
</comment>
<dbReference type="InterPro" id="IPR051633">
    <property type="entry name" value="AceTr"/>
</dbReference>
<dbReference type="Pfam" id="PF01184">
    <property type="entry name" value="Gpr1_Fun34_YaaH"/>
    <property type="match status" value="1"/>
</dbReference>
<keyword evidence="3 6" id="KW-0812">Transmembrane</keyword>
<evidence type="ECO:0000256" key="3">
    <source>
        <dbReference type="ARBA" id="ARBA00022692"/>
    </source>
</evidence>
<keyword evidence="5 6" id="KW-0472">Membrane</keyword>
<evidence type="ECO:0000256" key="2">
    <source>
        <dbReference type="ARBA" id="ARBA00005587"/>
    </source>
</evidence>
<gene>
    <name evidence="7" type="ORF">RM423_05620</name>
</gene>
<feature type="transmembrane region" description="Helical" evidence="6">
    <location>
        <begin position="37"/>
        <end position="57"/>
    </location>
</feature>
<dbReference type="Proteomes" id="UP001183176">
    <property type="component" value="Unassembled WGS sequence"/>
</dbReference>
<evidence type="ECO:0000313" key="8">
    <source>
        <dbReference type="Proteomes" id="UP001183176"/>
    </source>
</evidence>
<evidence type="ECO:0000313" key="7">
    <source>
        <dbReference type="EMBL" id="MDT0260869.1"/>
    </source>
</evidence>
<evidence type="ECO:0000256" key="4">
    <source>
        <dbReference type="ARBA" id="ARBA00022989"/>
    </source>
</evidence>
<sequence>MSERRTTGSTAGAPRAGAPDNTQAALAGADIADPGPLGLAGFAMTTFVLSVFNAGILPHTLEPSVLGLALFYGGGAQFFAGMWEFRKGNTFGALAFSSFGAFWLSFWFYVARVAPSLPPADAHKATGLFLLGWTIFTAYMTIASLRTSGAIAAVFVALTLTFLFLTIGAFADAHGITKVGGYLGLLTALLAWYASFAGVMNSTFKRAVLPTFPLAPTVGQA</sequence>
<dbReference type="RefSeq" id="WP_311422026.1">
    <property type="nucleotide sequence ID" value="NZ_JAVREH010000005.1"/>
</dbReference>
<dbReference type="InterPro" id="IPR000791">
    <property type="entry name" value="Gpr1/Fun34/SatP-like"/>
</dbReference>
<feature type="transmembrane region" description="Helical" evidence="6">
    <location>
        <begin position="122"/>
        <end position="142"/>
    </location>
</feature>
<keyword evidence="8" id="KW-1185">Reference proteome</keyword>
<keyword evidence="4 6" id="KW-1133">Transmembrane helix</keyword>
<evidence type="ECO:0000256" key="6">
    <source>
        <dbReference type="SAM" id="Phobius"/>
    </source>
</evidence>
<accession>A0ABU2J8M6</accession>
<organism evidence="7 8">
    <name type="scientific">Jatrophihabitans lederbergiae</name>
    <dbReference type="NCBI Taxonomy" id="3075547"/>
    <lineage>
        <taxon>Bacteria</taxon>
        <taxon>Bacillati</taxon>
        <taxon>Actinomycetota</taxon>
        <taxon>Actinomycetes</taxon>
        <taxon>Jatrophihabitantales</taxon>
        <taxon>Jatrophihabitantaceae</taxon>
        <taxon>Jatrophihabitans</taxon>
    </lineage>
</organism>
<comment type="similarity">
    <text evidence="2">Belongs to the acetate uptake transporter (AceTr) (TC 2.A.96) family.</text>
</comment>
<feature type="transmembrane region" description="Helical" evidence="6">
    <location>
        <begin position="149"/>
        <end position="170"/>
    </location>
</feature>
<dbReference type="PANTHER" id="PTHR31123:SF1">
    <property type="entry name" value="ACCUMULATION OF DYADS PROTEIN 2-RELATED"/>
    <property type="match status" value="1"/>
</dbReference>
<reference evidence="8" key="1">
    <citation type="submission" date="2023-07" db="EMBL/GenBank/DDBJ databases">
        <title>30 novel species of actinomycetes from the DSMZ collection.</title>
        <authorList>
            <person name="Nouioui I."/>
        </authorList>
    </citation>
    <scope>NUCLEOTIDE SEQUENCE [LARGE SCALE GENOMIC DNA]</scope>
    <source>
        <strain evidence="8">DSM 44399</strain>
    </source>
</reference>
<dbReference type="EMBL" id="JAVREH010000005">
    <property type="protein sequence ID" value="MDT0260869.1"/>
    <property type="molecule type" value="Genomic_DNA"/>
</dbReference>